<feature type="signal peptide" evidence="1">
    <location>
        <begin position="1"/>
        <end position="20"/>
    </location>
</feature>
<evidence type="ECO:0000313" key="3">
    <source>
        <dbReference type="Proteomes" id="UP000728185"/>
    </source>
</evidence>
<dbReference type="AlphaFoldDB" id="A0A8E0RUM0"/>
<feature type="chain" id="PRO_5034057561" evidence="1">
    <location>
        <begin position="21"/>
        <end position="209"/>
    </location>
</feature>
<dbReference type="OrthoDB" id="6311808at2759"/>
<evidence type="ECO:0000256" key="1">
    <source>
        <dbReference type="SAM" id="SignalP"/>
    </source>
</evidence>
<dbReference type="Proteomes" id="UP000728185">
    <property type="component" value="Unassembled WGS sequence"/>
</dbReference>
<dbReference type="EMBL" id="LUCM01008411">
    <property type="protein sequence ID" value="KAA0188440.1"/>
    <property type="molecule type" value="Genomic_DNA"/>
</dbReference>
<name>A0A8E0RUM0_9TREM</name>
<evidence type="ECO:0000313" key="2">
    <source>
        <dbReference type="EMBL" id="KAA0188440.1"/>
    </source>
</evidence>
<gene>
    <name evidence="2" type="ORF">FBUS_01820</name>
</gene>
<accession>A0A8E0RUM0</accession>
<reference evidence="2" key="1">
    <citation type="submission" date="2019-05" db="EMBL/GenBank/DDBJ databases">
        <title>Annotation for the trematode Fasciolopsis buski.</title>
        <authorList>
            <person name="Choi Y.-J."/>
        </authorList>
    </citation>
    <scope>NUCLEOTIDE SEQUENCE</scope>
    <source>
        <strain evidence="2">HT</strain>
        <tissue evidence="2">Whole worm</tissue>
    </source>
</reference>
<sequence length="209" mass="22998">MRHFVIFVLVSLLIVGLSEGFFFSSKKKTLTQAQCNKKISEVVLKCYEKALKKRKCGLPTSKTSTVYSSSCQSCNGCVSIAQECMLKGLKKGDVSKCAQAQQSVISLQREVKQNLPRCLLIQPNKVPDSSGLQKPRTFAISNWFYLFRLISGTPSTKTSTVYSNACQTCTDCVPIAQSCMVSDLQKGTVAKCSQAQQSVISLKRILDTK</sequence>
<organism evidence="2 3">
    <name type="scientific">Fasciolopsis buskii</name>
    <dbReference type="NCBI Taxonomy" id="27845"/>
    <lineage>
        <taxon>Eukaryota</taxon>
        <taxon>Metazoa</taxon>
        <taxon>Spiralia</taxon>
        <taxon>Lophotrochozoa</taxon>
        <taxon>Platyhelminthes</taxon>
        <taxon>Trematoda</taxon>
        <taxon>Digenea</taxon>
        <taxon>Plagiorchiida</taxon>
        <taxon>Echinostomata</taxon>
        <taxon>Echinostomatoidea</taxon>
        <taxon>Fasciolidae</taxon>
        <taxon>Fasciolopsis</taxon>
    </lineage>
</organism>
<keyword evidence="1" id="KW-0732">Signal</keyword>
<comment type="caution">
    <text evidence="2">The sequence shown here is derived from an EMBL/GenBank/DDBJ whole genome shotgun (WGS) entry which is preliminary data.</text>
</comment>
<protein>
    <submittedName>
        <fullName evidence="2">Uncharacterized protein</fullName>
    </submittedName>
</protein>
<keyword evidence="3" id="KW-1185">Reference proteome</keyword>
<proteinExistence type="predicted"/>